<dbReference type="AlphaFoldDB" id="A0AAG5CV21"/>
<evidence type="ECO:0000313" key="2">
    <source>
        <dbReference type="Proteomes" id="UP000075880"/>
    </source>
</evidence>
<proteinExistence type="predicted"/>
<keyword evidence="2" id="KW-1185">Reference proteome</keyword>
<name>A0AAG5CV21_ANOAO</name>
<reference evidence="1" key="1">
    <citation type="submission" date="2024-04" db="UniProtKB">
        <authorList>
            <consortium name="EnsemblMetazoa"/>
        </authorList>
    </citation>
    <scope>IDENTIFICATION</scope>
    <source>
        <strain evidence="1">EBRO</strain>
    </source>
</reference>
<sequence>MTSYASIRLFSYKRVSALAFGACRNVSNGPGANIAVSRAEKNRSTPLAAPPRLGSIGSPYFVSRASKVTSSIPTSNGGATHEDDFIEAVVCQEADIGENQMKQVEL</sequence>
<protein>
    <submittedName>
        <fullName evidence="1">Uncharacterized protein</fullName>
    </submittedName>
</protein>
<dbReference type="Proteomes" id="UP000075880">
    <property type="component" value="Unassembled WGS sequence"/>
</dbReference>
<organism evidence="1 2">
    <name type="scientific">Anopheles atroparvus</name>
    <name type="common">European mosquito</name>
    <dbReference type="NCBI Taxonomy" id="41427"/>
    <lineage>
        <taxon>Eukaryota</taxon>
        <taxon>Metazoa</taxon>
        <taxon>Ecdysozoa</taxon>
        <taxon>Arthropoda</taxon>
        <taxon>Hexapoda</taxon>
        <taxon>Insecta</taxon>
        <taxon>Pterygota</taxon>
        <taxon>Neoptera</taxon>
        <taxon>Endopterygota</taxon>
        <taxon>Diptera</taxon>
        <taxon>Nematocera</taxon>
        <taxon>Culicoidea</taxon>
        <taxon>Culicidae</taxon>
        <taxon>Anophelinae</taxon>
        <taxon>Anopheles</taxon>
    </lineage>
</organism>
<dbReference type="EnsemblMetazoa" id="ENSAATROPT002854">
    <property type="protein sequence ID" value="ENSAATROPP002741"/>
    <property type="gene ID" value="ENSAATROPG002265"/>
</dbReference>
<accession>A0AAG5CV21</accession>
<evidence type="ECO:0000313" key="1">
    <source>
        <dbReference type="EnsemblMetazoa" id="ENSAATROPP002741"/>
    </source>
</evidence>